<evidence type="ECO:0000313" key="2">
    <source>
        <dbReference type="Proteomes" id="UP000244727"/>
    </source>
</evidence>
<protein>
    <submittedName>
        <fullName evidence="1">Deoxyribonuclease</fullName>
    </submittedName>
</protein>
<dbReference type="AlphaFoldDB" id="A0A2R4WZU7"/>
<keyword evidence="2" id="KW-1185">Reference proteome</keyword>
<dbReference type="Pfam" id="PF01026">
    <property type="entry name" value="TatD_DNase"/>
    <property type="match status" value="1"/>
</dbReference>
<organism evidence="1 2">
    <name type="scientific">Halococcoides cellulosivorans</name>
    <dbReference type="NCBI Taxonomy" id="1679096"/>
    <lineage>
        <taxon>Archaea</taxon>
        <taxon>Methanobacteriati</taxon>
        <taxon>Methanobacteriota</taxon>
        <taxon>Stenosarchaea group</taxon>
        <taxon>Halobacteria</taxon>
        <taxon>Halobacteriales</taxon>
        <taxon>Haloarculaceae</taxon>
        <taxon>Halococcoides</taxon>
    </lineage>
</organism>
<dbReference type="GeneID" id="36511788"/>
<evidence type="ECO:0000313" key="1">
    <source>
        <dbReference type="EMBL" id="AWB27060.1"/>
    </source>
</evidence>
<proteinExistence type="predicted"/>
<dbReference type="PIRSF" id="PIRSF004961">
    <property type="entry name" value="UCP004961_TatD"/>
    <property type="match status" value="1"/>
</dbReference>
<dbReference type="InterPro" id="IPR032466">
    <property type="entry name" value="Metal_Hydrolase"/>
</dbReference>
<dbReference type="SUPFAM" id="SSF51556">
    <property type="entry name" value="Metallo-dependent hydrolases"/>
    <property type="match status" value="1"/>
</dbReference>
<dbReference type="Gene3D" id="3.20.20.140">
    <property type="entry name" value="Metal-dependent hydrolases"/>
    <property type="match status" value="1"/>
</dbReference>
<dbReference type="RefSeq" id="WP_108381429.1">
    <property type="nucleotide sequence ID" value="NZ_CP028858.1"/>
</dbReference>
<dbReference type="EMBL" id="CP028858">
    <property type="protein sequence ID" value="AWB27060.1"/>
    <property type="molecule type" value="Genomic_DNA"/>
</dbReference>
<dbReference type="Proteomes" id="UP000244727">
    <property type="component" value="Chromosome"/>
</dbReference>
<dbReference type="InterPro" id="IPR011589">
    <property type="entry name" value="UCP004961"/>
</dbReference>
<name>A0A2R4WZU7_9EURY</name>
<sequence>MDDLAPILDDHLHLDPNNRGVEAAEAFADAGGSHLLVVNKPSWMLEAVATDEDIFQEVFSTTTALVDRASDRLPGRAWPVLGVHPALISKLDEEGYEPDEAADLMCAGLDIAADYVSSGPALAIKSGRPHYEVDEAVLEASNRVMDHAFELASEVGCAVQLHTEGGEEFTDVAERAEARGLARERVVKHYAGGRLEGPTPSVISHKDDLELAVETGAPFMMETDFLDDPDRPGAVLGPQTVPSRVRWMADNDWTEAIERAHVETPARVYGIDTDATYSRA</sequence>
<accession>A0A2R4WZU7</accession>
<gene>
    <name evidence="1" type="ORF">HARCEL1_04735</name>
</gene>
<reference evidence="1 2" key="1">
    <citation type="submission" date="2018-04" db="EMBL/GenBank/DDBJ databases">
        <title>Halococcoides cellulosivorans gen. nov., sp. nov., an extremely halophilic cellulose-utilizing haloarchaeon from hypersaline lakes.</title>
        <authorList>
            <person name="Sorokin D.Y."/>
            <person name="Toshchakov S.V."/>
            <person name="Samarov N.I."/>
            <person name="Korzhenkov A."/>
            <person name="Kublanov I.V."/>
        </authorList>
    </citation>
    <scope>NUCLEOTIDE SEQUENCE [LARGE SCALE GENOMIC DNA]</scope>
    <source>
        <strain evidence="1 2">HArcel1</strain>
    </source>
</reference>
<dbReference type="PANTHER" id="PTHR42206">
    <property type="entry name" value="METAL-DEPENDENT HYDROLASE-RELATED"/>
    <property type="match status" value="1"/>
</dbReference>
<dbReference type="PANTHER" id="PTHR42206:SF1">
    <property type="entry name" value="METAL-DEPENDENT HYDROLASE"/>
    <property type="match status" value="1"/>
</dbReference>
<dbReference type="KEGG" id="harc:HARCEL1_04735"/>
<dbReference type="InterPro" id="IPR001130">
    <property type="entry name" value="TatD-like"/>
</dbReference>
<dbReference type="GO" id="GO:0016788">
    <property type="term" value="F:hydrolase activity, acting on ester bonds"/>
    <property type="evidence" value="ECO:0007669"/>
    <property type="project" value="InterPro"/>
</dbReference>